<evidence type="ECO:0000313" key="2">
    <source>
        <dbReference type="EMBL" id="CAF4190793.1"/>
    </source>
</evidence>
<proteinExistence type="predicted"/>
<protein>
    <recommendedName>
        <fullName evidence="1">MIT domain-containing protein</fullName>
    </recommendedName>
</protein>
<gene>
    <name evidence="2" type="ORF">OTI717_LOCUS38136</name>
</gene>
<dbReference type="SMART" id="SM00745">
    <property type="entry name" value="MIT"/>
    <property type="match status" value="1"/>
</dbReference>
<dbReference type="InterPro" id="IPR036181">
    <property type="entry name" value="MIT_dom_sf"/>
</dbReference>
<name>A0A820ANL6_9BILA</name>
<reference evidence="2" key="1">
    <citation type="submission" date="2021-02" db="EMBL/GenBank/DDBJ databases">
        <authorList>
            <person name="Nowell W R."/>
        </authorList>
    </citation>
    <scope>NUCLEOTIDE SEQUENCE</scope>
</reference>
<dbReference type="InterPro" id="IPR007330">
    <property type="entry name" value="MIT_dom"/>
</dbReference>
<evidence type="ECO:0000313" key="3">
    <source>
        <dbReference type="Proteomes" id="UP000663823"/>
    </source>
</evidence>
<organism evidence="2 3">
    <name type="scientific">Rotaria sordida</name>
    <dbReference type="NCBI Taxonomy" id="392033"/>
    <lineage>
        <taxon>Eukaryota</taxon>
        <taxon>Metazoa</taxon>
        <taxon>Spiralia</taxon>
        <taxon>Gnathifera</taxon>
        <taxon>Rotifera</taxon>
        <taxon>Eurotatoria</taxon>
        <taxon>Bdelloidea</taxon>
        <taxon>Philodinida</taxon>
        <taxon>Philodinidae</taxon>
        <taxon>Rotaria</taxon>
    </lineage>
</organism>
<sequence length="118" mass="13757">MENEPYKIQHDYQQQAAEYLRQALECDEQSKNHELAISLYNKGIEELEQAINVNIDPNDNRAIELRTKMRRNLAMAHERVEILRKSMVSCKDVLCPMLVFLFICPPDSRASIILPAKR</sequence>
<dbReference type="AlphaFoldDB" id="A0A820ANL6"/>
<accession>A0A820ANL6</accession>
<dbReference type="Gene3D" id="1.20.58.80">
    <property type="entry name" value="Phosphotransferase system, lactose/cellobiose-type IIA subunit"/>
    <property type="match status" value="1"/>
</dbReference>
<dbReference type="SUPFAM" id="SSF116846">
    <property type="entry name" value="MIT domain"/>
    <property type="match status" value="1"/>
</dbReference>
<evidence type="ECO:0000259" key="1">
    <source>
        <dbReference type="SMART" id="SM00745"/>
    </source>
</evidence>
<feature type="domain" description="MIT" evidence="1">
    <location>
        <begin position="9"/>
        <end position="82"/>
    </location>
</feature>
<comment type="caution">
    <text evidence="2">The sequence shown here is derived from an EMBL/GenBank/DDBJ whole genome shotgun (WGS) entry which is preliminary data.</text>
</comment>
<dbReference type="EMBL" id="CAJOAX010019829">
    <property type="protein sequence ID" value="CAF4190793.1"/>
    <property type="molecule type" value="Genomic_DNA"/>
</dbReference>
<dbReference type="Proteomes" id="UP000663823">
    <property type="component" value="Unassembled WGS sequence"/>
</dbReference>
<dbReference type="Pfam" id="PF04212">
    <property type="entry name" value="MIT"/>
    <property type="match status" value="1"/>
</dbReference>